<evidence type="ECO:0000256" key="1">
    <source>
        <dbReference type="ARBA" id="ARBA00004496"/>
    </source>
</evidence>
<dbReference type="GO" id="GO:0046872">
    <property type="term" value="F:metal ion binding"/>
    <property type="evidence" value="ECO:0007669"/>
    <property type="project" value="UniProtKB-KW"/>
</dbReference>
<dbReference type="GO" id="GO:0005737">
    <property type="term" value="C:cytoplasm"/>
    <property type="evidence" value="ECO:0007669"/>
    <property type="project" value="UniProtKB-SubCell"/>
</dbReference>
<evidence type="ECO:0000313" key="8">
    <source>
        <dbReference type="EMBL" id="RJF88437.1"/>
    </source>
</evidence>
<evidence type="ECO:0000313" key="9">
    <source>
        <dbReference type="Proteomes" id="UP000284605"/>
    </source>
</evidence>
<keyword evidence="4" id="KW-0479">Metal-binding</keyword>
<dbReference type="SUPFAM" id="SSF140864">
    <property type="entry name" value="TROVE domain-like"/>
    <property type="match status" value="1"/>
</dbReference>
<keyword evidence="3" id="KW-0963">Cytoplasm</keyword>
<keyword evidence="5" id="KW-0694">RNA-binding</keyword>
<evidence type="ECO:0000256" key="6">
    <source>
        <dbReference type="ARBA" id="ARBA00023274"/>
    </source>
</evidence>
<keyword evidence="9" id="KW-1185">Reference proteome</keyword>
<proteinExistence type="inferred from homology"/>
<dbReference type="RefSeq" id="WP_119779072.1">
    <property type="nucleotide sequence ID" value="NZ_QYUK01000011.1"/>
</dbReference>
<gene>
    <name evidence="8" type="ORF">D3874_16615</name>
</gene>
<keyword evidence="6" id="KW-0687">Ribonucleoprotein</keyword>
<feature type="domain" description="TROVE" evidence="7">
    <location>
        <begin position="15"/>
        <end position="309"/>
    </location>
</feature>
<dbReference type="SUPFAM" id="SSF53300">
    <property type="entry name" value="vWA-like"/>
    <property type="match status" value="1"/>
</dbReference>
<reference evidence="8 9" key="1">
    <citation type="submission" date="2018-09" db="EMBL/GenBank/DDBJ databases">
        <authorList>
            <person name="Zhu H."/>
        </authorList>
    </citation>
    <scope>NUCLEOTIDE SEQUENCE [LARGE SCALE GENOMIC DNA]</scope>
    <source>
        <strain evidence="8 9">K1W22B-8</strain>
    </source>
</reference>
<protein>
    <submittedName>
        <fullName evidence="8">TROVE domain-containing protein</fullName>
    </submittedName>
</protein>
<dbReference type="EMBL" id="QYUK01000011">
    <property type="protein sequence ID" value="RJF88437.1"/>
    <property type="molecule type" value="Genomic_DNA"/>
</dbReference>
<dbReference type="Gene3D" id="3.40.50.410">
    <property type="entry name" value="von Willebrand factor, type A domain"/>
    <property type="match status" value="1"/>
</dbReference>
<organism evidence="8 9">
    <name type="scientific">Oleomonas cavernae</name>
    <dbReference type="NCBI Taxonomy" id="2320859"/>
    <lineage>
        <taxon>Bacteria</taxon>
        <taxon>Pseudomonadati</taxon>
        <taxon>Pseudomonadota</taxon>
        <taxon>Alphaproteobacteria</taxon>
        <taxon>Acetobacterales</taxon>
        <taxon>Acetobacteraceae</taxon>
        <taxon>Oleomonas</taxon>
    </lineage>
</organism>
<evidence type="ECO:0000256" key="5">
    <source>
        <dbReference type="ARBA" id="ARBA00022884"/>
    </source>
</evidence>
<dbReference type="InterPro" id="IPR040322">
    <property type="entry name" value="TROVE2"/>
</dbReference>
<evidence type="ECO:0000256" key="3">
    <source>
        <dbReference type="ARBA" id="ARBA00022490"/>
    </source>
</evidence>
<dbReference type="InterPro" id="IPR008858">
    <property type="entry name" value="TROVE_dom"/>
</dbReference>
<dbReference type="AlphaFoldDB" id="A0A418WEJ8"/>
<comment type="similarity">
    <text evidence="2">Belongs to the Ro 60 kDa family.</text>
</comment>
<comment type="caution">
    <text evidence="8">The sequence shown here is derived from an EMBL/GenBank/DDBJ whole genome shotgun (WGS) entry which is preliminary data.</text>
</comment>
<sequence length="451" mass="49089">MARLNIKSLLAGITAKTHEGALAVPLTPYASLRKAVLSCLLWEDSFYEGGVAIADRIANLVPQVEPARVADLAREARRAFKLRHVPLLLAREMVRHERYRPLVAGVLADVVERPDELAEFLALYWAGSPEGIVKRAPLAAQVKKGLGRAFLKFDEYQLAKYDRDGPIKLVDVLRLTHPKPESEAQALLLAKVKAGSLATPDTWEVALSSGADKRATFERLLGENRLGALALLRNLRLMEKAGVEHDLIETALAAKRVDRVLPFRFVTAARHAPWAEAALEAAMFRATGRLDLALAGHTVLLIDVSGSMGAPIAPRSETTRIDAACGLAVLAREVCDQVEVHTFSNQLVEVASRRGFALRDAVVASQPFAGTLLGKAVAGLERRLRKATRFIVITDEQSHDTVAWPPGVPTWVVNVAPYKPALVRDSATLTRIDGWSEAVLAYVAACEREAA</sequence>
<evidence type="ECO:0000259" key="7">
    <source>
        <dbReference type="PROSITE" id="PS50988"/>
    </source>
</evidence>
<name>A0A418WEJ8_9PROT</name>
<dbReference type="PROSITE" id="PS50988">
    <property type="entry name" value="TROVE"/>
    <property type="match status" value="1"/>
</dbReference>
<dbReference type="Pfam" id="PF05731">
    <property type="entry name" value="TROVE"/>
    <property type="match status" value="1"/>
</dbReference>
<evidence type="ECO:0000256" key="2">
    <source>
        <dbReference type="ARBA" id="ARBA00007814"/>
    </source>
</evidence>
<accession>A0A418WEJ8</accession>
<comment type="subcellular location">
    <subcellularLocation>
        <location evidence="1">Cytoplasm</location>
    </subcellularLocation>
</comment>
<dbReference type="PANTHER" id="PTHR14202">
    <property type="entry name" value="60 KDA RIBONUCLEOPROTEIN SSA/RO"/>
    <property type="match status" value="1"/>
</dbReference>
<dbReference type="Proteomes" id="UP000284605">
    <property type="component" value="Unassembled WGS sequence"/>
</dbReference>
<evidence type="ECO:0000256" key="4">
    <source>
        <dbReference type="ARBA" id="ARBA00022723"/>
    </source>
</evidence>
<dbReference type="InterPro" id="IPR037214">
    <property type="entry name" value="TROVE_dom_sf"/>
</dbReference>
<dbReference type="GO" id="GO:0003723">
    <property type="term" value="F:RNA binding"/>
    <property type="evidence" value="ECO:0007669"/>
    <property type="project" value="UniProtKB-KW"/>
</dbReference>
<dbReference type="InterPro" id="IPR036465">
    <property type="entry name" value="vWFA_dom_sf"/>
</dbReference>
<dbReference type="GO" id="GO:1990904">
    <property type="term" value="C:ribonucleoprotein complex"/>
    <property type="evidence" value="ECO:0007669"/>
    <property type="project" value="UniProtKB-KW"/>
</dbReference>
<dbReference type="PANTHER" id="PTHR14202:SF0">
    <property type="entry name" value="RNA-BINDING PROTEIN RO60"/>
    <property type="match status" value="1"/>
</dbReference>
<dbReference type="OrthoDB" id="208855at2"/>